<protein>
    <submittedName>
        <fullName evidence="1">Uncharacterized protein</fullName>
    </submittedName>
</protein>
<gene>
    <name evidence="1" type="ORF">NAES01612_LOCUS11736</name>
</gene>
<accession>A0A7S4NTH4</accession>
<evidence type="ECO:0000313" key="1">
    <source>
        <dbReference type="EMBL" id="CAE2306271.1"/>
    </source>
</evidence>
<sequence>MRILLTEELYMLIRKNCIELDSHRTLKGKAVRFYDAGFSSIKTRDVEKFSSKFSKEKRLQAVALPINSAYIVAMTVKINRLSTPRETQYRLSLIISSIHSLQVSENHETVEKLEWWEAIEWRQRMFRSSNRPRRKFISRNSPEVLSE</sequence>
<reference evidence="1" key="1">
    <citation type="submission" date="2021-01" db="EMBL/GenBank/DDBJ databases">
        <authorList>
            <person name="Corre E."/>
            <person name="Pelletier E."/>
            <person name="Niang G."/>
            <person name="Scheremetjew M."/>
            <person name="Finn R."/>
            <person name="Kale V."/>
            <person name="Holt S."/>
            <person name="Cochrane G."/>
            <person name="Meng A."/>
            <person name="Brown T."/>
            <person name="Cohen L."/>
        </authorList>
    </citation>
    <scope>NUCLEOTIDE SEQUENCE</scope>
    <source>
        <strain evidence="1">SoJaBio B1-5/56/2</strain>
    </source>
</reference>
<dbReference type="EMBL" id="HBKR01017769">
    <property type="protein sequence ID" value="CAE2306271.1"/>
    <property type="molecule type" value="Transcribed_RNA"/>
</dbReference>
<dbReference type="AlphaFoldDB" id="A0A7S4NTH4"/>
<organism evidence="1">
    <name type="scientific">Paramoeba aestuarina</name>
    <dbReference type="NCBI Taxonomy" id="180227"/>
    <lineage>
        <taxon>Eukaryota</taxon>
        <taxon>Amoebozoa</taxon>
        <taxon>Discosea</taxon>
        <taxon>Flabellinia</taxon>
        <taxon>Dactylopodida</taxon>
        <taxon>Paramoebidae</taxon>
        <taxon>Paramoeba</taxon>
    </lineage>
</organism>
<name>A0A7S4NTH4_9EUKA</name>
<proteinExistence type="predicted"/>